<feature type="region of interest" description="Disordered" evidence="5">
    <location>
        <begin position="881"/>
        <end position="912"/>
    </location>
</feature>
<dbReference type="Pfam" id="PF00270">
    <property type="entry name" value="DEAD"/>
    <property type="match status" value="1"/>
</dbReference>
<dbReference type="PROSITE" id="PS51194">
    <property type="entry name" value="HELICASE_CTER"/>
    <property type="match status" value="1"/>
</dbReference>
<evidence type="ECO:0000256" key="2">
    <source>
        <dbReference type="ARBA" id="ARBA00022801"/>
    </source>
</evidence>
<protein>
    <submittedName>
        <fullName evidence="8">DUF3516 domain-containing protein</fullName>
    </submittedName>
</protein>
<dbReference type="SUPFAM" id="SSF52540">
    <property type="entry name" value="P-loop containing nucleoside triphosphate hydrolases"/>
    <property type="match status" value="1"/>
</dbReference>
<reference evidence="8 9" key="1">
    <citation type="submission" date="2019-08" db="EMBL/GenBank/DDBJ databases">
        <title>In-depth cultivation of the pig gut microbiome towards novel bacterial diversity and tailored functional studies.</title>
        <authorList>
            <person name="Wylensek D."/>
            <person name="Hitch T.C.A."/>
            <person name="Clavel T."/>
        </authorList>
    </citation>
    <scope>NUCLEOTIDE SEQUENCE [LARGE SCALE GENOMIC DNA]</scope>
    <source>
        <strain evidence="8 9">RF-GAM-744-WT-7</strain>
    </source>
</reference>
<dbReference type="GO" id="GO:0005524">
    <property type="term" value="F:ATP binding"/>
    <property type="evidence" value="ECO:0007669"/>
    <property type="project" value="UniProtKB-KW"/>
</dbReference>
<gene>
    <name evidence="8" type="ORF">FYJ63_03245</name>
</gene>
<dbReference type="SMART" id="SM00490">
    <property type="entry name" value="HELICc"/>
    <property type="match status" value="1"/>
</dbReference>
<dbReference type="InterPro" id="IPR018247">
    <property type="entry name" value="EF_Hand_1_Ca_BS"/>
</dbReference>
<sequence>MPLEVLAGFENWAESTGRALYPHQKEAAEHIILEDRHLIAPTPTGSGKSLIGVAAILWALARGEVAYYTAPLKALVSEKFFDLVDLFGAQNVGMVTGDGSVNADAPIICATAEILANQALRWGEALDVGTVVMDEFHYYGEAERGWAWQAPLLTLPKTRFVLMSATLGDMSFLERDLERRTGREVAVLTSAKRPVPLEMAYRVEPVEKLLVELSHQDKLPAYLVHSSQRAAVEEAQRIASLNLDFGVTDSAREQLANELKTVKFTSAFGRALKPLLAKGIGIHHAGMLPRYRRLVERLAGAGLLKVISGTDTLGVGINVPIRTVIMTSLVKFDGNKERHLNAREFHQIAGRAGRAGFDTIGYVFALAPEWEVENALALARAKDPKKAKKKKAPEGRTTWSEGTFNRLVDSEPGALAPHWQINHAMVLNTLQRPGDQEANLRSLADDNHNVMRFGEEARGRFETTLAEILESLTVSGVISGAEQTGTATTLHSSEGTELSGTVPTFAKQEDATPNTLDEILAAGPFQLTAELPEGFALNQTLAPFALDYLGSFSSEQTAPPAGSDPSGFTEVLDIISVVEAVLDDPNGILRAQERSEKDRVFAELKAAGVDFDERKAALEKVTYPRPLEKELNAAFEIYTEANPWAKGFRLEPKSIVREMVETGATFTSYIARLGAPYTEGLLLRYLSDAWRALSQIVPEELRSVRFVEVMDWLSDTIRKIDSSLLDEWRFLEDPGLRFEETDSTSADELERAFGERPDGSFDWEANPAAAENALLKALMPWLEALGGDEFELLARMEKDQRALANATPAVTDPSGYASLRHPSPSPQATQQHPSPLATLIPEVEESGWDKQLGAYWDAHDFMDTGADGRNKRNFRLLTDPDEADFPRGYANPATPVGSDPSGSVANATTPPRLRSSAMPSLLEHCRDLGSGSQHEVLQAERSDPPDNTDAKNLWLGELTLVDGEDDLDFALFIAVDPTVTLKPETEHSTETGAPSGLAPTPAWVPLGLFER</sequence>
<keyword evidence="1" id="KW-0547">Nucleotide-binding</keyword>
<keyword evidence="3" id="KW-0347">Helicase</keyword>
<dbReference type="PROSITE" id="PS51192">
    <property type="entry name" value="HELICASE_ATP_BIND_1"/>
    <property type="match status" value="1"/>
</dbReference>
<dbReference type="InterPro" id="IPR050699">
    <property type="entry name" value="RNA-DNA_Helicase"/>
</dbReference>
<dbReference type="GO" id="GO:0003676">
    <property type="term" value="F:nucleic acid binding"/>
    <property type="evidence" value="ECO:0007669"/>
    <property type="project" value="InterPro"/>
</dbReference>
<dbReference type="Gene3D" id="3.40.50.300">
    <property type="entry name" value="P-loop containing nucleotide triphosphate hydrolases"/>
    <property type="match status" value="2"/>
</dbReference>
<name>A0A7K0K196_9ACTO</name>
<dbReference type="Pfam" id="PF12029">
    <property type="entry name" value="DUF3516"/>
    <property type="match status" value="2"/>
</dbReference>
<feature type="domain" description="Helicase ATP-binding" evidence="6">
    <location>
        <begin position="29"/>
        <end position="185"/>
    </location>
</feature>
<comment type="caution">
    <text evidence="8">The sequence shown here is derived from an EMBL/GenBank/DDBJ whole genome shotgun (WGS) entry which is preliminary data.</text>
</comment>
<dbReference type="InterPro" id="IPR011545">
    <property type="entry name" value="DEAD/DEAH_box_helicase_dom"/>
</dbReference>
<keyword evidence="4" id="KW-0067">ATP-binding</keyword>
<organism evidence="8 9">
    <name type="scientific">Mobiluncus porci</name>
    <dbReference type="NCBI Taxonomy" id="2652278"/>
    <lineage>
        <taxon>Bacteria</taxon>
        <taxon>Bacillati</taxon>
        <taxon>Actinomycetota</taxon>
        <taxon>Actinomycetes</taxon>
        <taxon>Actinomycetales</taxon>
        <taxon>Actinomycetaceae</taxon>
        <taxon>Mobiluncus</taxon>
    </lineage>
</organism>
<dbReference type="Pfam" id="PF00271">
    <property type="entry name" value="Helicase_C"/>
    <property type="match status" value="1"/>
</dbReference>
<dbReference type="GO" id="GO:0016787">
    <property type="term" value="F:hydrolase activity"/>
    <property type="evidence" value="ECO:0007669"/>
    <property type="project" value="UniProtKB-KW"/>
</dbReference>
<evidence type="ECO:0000313" key="9">
    <source>
        <dbReference type="Proteomes" id="UP000442535"/>
    </source>
</evidence>
<dbReference type="PANTHER" id="PTHR12131:SF1">
    <property type="entry name" value="ATP-DEPENDENT RNA HELICASE SUPV3L1, MITOCHONDRIAL-RELATED"/>
    <property type="match status" value="1"/>
</dbReference>
<evidence type="ECO:0000259" key="7">
    <source>
        <dbReference type="PROSITE" id="PS51194"/>
    </source>
</evidence>
<dbReference type="Proteomes" id="UP000442535">
    <property type="component" value="Unassembled WGS sequence"/>
</dbReference>
<keyword evidence="2" id="KW-0378">Hydrolase</keyword>
<evidence type="ECO:0000259" key="6">
    <source>
        <dbReference type="PROSITE" id="PS51192"/>
    </source>
</evidence>
<dbReference type="AlphaFoldDB" id="A0A7K0K196"/>
<dbReference type="PROSITE" id="PS00018">
    <property type="entry name" value="EF_HAND_1"/>
    <property type="match status" value="1"/>
</dbReference>
<keyword evidence="9" id="KW-1185">Reference proteome</keyword>
<evidence type="ECO:0000313" key="8">
    <source>
        <dbReference type="EMBL" id="MST49261.1"/>
    </source>
</evidence>
<feature type="region of interest" description="Disordered" evidence="5">
    <location>
        <begin position="808"/>
        <end position="834"/>
    </location>
</feature>
<evidence type="ECO:0000256" key="3">
    <source>
        <dbReference type="ARBA" id="ARBA00022806"/>
    </source>
</evidence>
<dbReference type="InterPro" id="IPR014001">
    <property type="entry name" value="Helicase_ATP-bd"/>
</dbReference>
<evidence type="ECO:0000256" key="4">
    <source>
        <dbReference type="ARBA" id="ARBA00022840"/>
    </source>
</evidence>
<accession>A0A7K0K196</accession>
<dbReference type="InterPro" id="IPR001650">
    <property type="entry name" value="Helicase_C-like"/>
</dbReference>
<dbReference type="CDD" id="cd17921">
    <property type="entry name" value="DEXHc_Ski2"/>
    <property type="match status" value="1"/>
</dbReference>
<proteinExistence type="predicted"/>
<feature type="region of interest" description="Disordered" evidence="5">
    <location>
        <begin position="930"/>
        <end position="950"/>
    </location>
</feature>
<dbReference type="EMBL" id="VUMY01000004">
    <property type="protein sequence ID" value="MST49261.1"/>
    <property type="molecule type" value="Genomic_DNA"/>
</dbReference>
<evidence type="ECO:0000256" key="5">
    <source>
        <dbReference type="SAM" id="MobiDB-lite"/>
    </source>
</evidence>
<dbReference type="PANTHER" id="PTHR12131">
    <property type="entry name" value="ATP-DEPENDENT RNA AND DNA HELICASE"/>
    <property type="match status" value="1"/>
</dbReference>
<feature type="compositionally biased region" description="Polar residues" evidence="5">
    <location>
        <begin position="900"/>
        <end position="909"/>
    </location>
</feature>
<feature type="domain" description="Helicase C-terminal" evidence="7">
    <location>
        <begin position="205"/>
        <end position="404"/>
    </location>
</feature>
<dbReference type="RefSeq" id="WP_154543779.1">
    <property type="nucleotide sequence ID" value="NZ_VUMY01000004.1"/>
</dbReference>
<dbReference type="SMART" id="SM00487">
    <property type="entry name" value="DEXDc"/>
    <property type="match status" value="1"/>
</dbReference>
<evidence type="ECO:0000256" key="1">
    <source>
        <dbReference type="ARBA" id="ARBA00022741"/>
    </source>
</evidence>
<dbReference type="InterPro" id="IPR027417">
    <property type="entry name" value="P-loop_NTPase"/>
</dbReference>
<dbReference type="GO" id="GO:0004386">
    <property type="term" value="F:helicase activity"/>
    <property type="evidence" value="ECO:0007669"/>
    <property type="project" value="UniProtKB-KW"/>
</dbReference>
<dbReference type="InterPro" id="IPR021904">
    <property type="entry name" value="DUF3516"/>
</dbReference>